<feature type="transmembrane region" description="Helical" evidence="1">
    <location>
        <begin position="20"/>
        <end position="40"/>
    </location>
</feature>
<keyword evidence="3" id="KW-1185">Reference proteome</keyword>
<proteinExistence type="predicted"/>
<evidence type="ECO:0000313" key="2">
    <source>
        <dbReference type="EMBL" id="KZC06820.1"/>
    </source>
</evidence>
<accession>A0A154P6R1</accession>
<keyword evidence="1" id="KW-0472">Membrane</keyword>
<dbReference type="EMBL" id="KQ434814">
    <property type="protein sequence ID" value="KZC06820.1"/>
    <property type="molecule type" value="Genomic_DNA"/>
</dbReference>
<keyword evidence="1" id="KW-1133">Transmembrane helix</keyword>
<dbReference type="AlphaFoldDB" id="A0A154P6R1"/>
<evidence type="ECO:0000256" key="1">
    <source>
        <dbReference type="SAM" id="Phobius"/>
    </source>
</evidence>
<reference evidence="2 3" key="1">
    <citation type="submission" date="2015-07" db="EMBL/GenBank/DDBJ databases">
        <title>The genome of Dufourea novaeangliae.</title>
        <authorList>
            <person name="Pan H."/>
            <person name="Kapheim K."/>
        </authorList>
    </citation>
    <scope>NUCLEOTIDE SEQUENCE [LARGE SCALE GENOMIC DNA]</scope>
    <source>
        <strain evidence="2">0120121106</strain>
        <tissue evidence="2">Whole body</tissue>
    </source>
</reference>
<organism evidence="2 3">
    <name type="scientific">Dufourea novaeangliae</name>
    <name type="common">Sweat bee</name>
    <dbReference type="NCBI Taxonomy" id="178035"/>
    <lineage>
        <taxon>Eukaryota</taxon>
        <taxon>Metazoa</taxon>
        <taxon>Ecdysozoa</taxon>
        <taxon>Arthropoda</taxon>
        <taxon>Hexapoda</taxon>
        <taxon>Insecta</taxon>
        <taxon>Pterygota</taxon>
        <taxon>Neoptera</taxon>
        <taxon>Endopterygota</taxon>
        <taxon>Hymenoptera</taxon>
        <taxon>Apocrita</taxon>
        <taxon>Aculeata</taxon>
        <taxon>Apoidea</taxon>
        <taxon>Anthophila</taxon>
        <taxon>Halictidae</taxon>
        <taxon>Rophitinae</taxon>
        <taxon>Dufourea</taxon>
    </lineage>
</organism>
<evidence type="ECO:0000313" key="3">
    <source>
        <dbReference type="Proteomes" id="UP000076502"/>
    </source>
</evidence>
<keyword evidence="1" id="KW-0812">Transmembrane</keyword>
<sequence>MLKKSTFLETSTTMLHSRKSSRTICFSFSAGIASLFKEVFMIPKQSSRMEYYLSD</sequence>
<gene>
    <name evidence="2" type="ORF">WN55_07776</name>
</gene>
<protein>
    <submittedName>
        <fullName evidence="2">Uncharacterized protein</fullName>
    </submittedName>
</protein>
<name>A0A154P6R1_DUFNO</name>
<dbReference type="Proteomes" id="UP000076502">
    <property type="component" value="Unassembled WGS sequence"/>
</dbReference>